<proteinExistence type="predicted"/>
<evidence type="ECO:0000313" key="2">
    <source>
        <dbReference type="Proteomes" id="UP000192328"/>
    </source>
</evidence>
<dbReference type="Proteomes" id="UP000192328">
    <property type="component" value="Unassembled WGS sequence"/>
</dbReference>
<comment type="caution">
    <text evidence="1">The sequence shown here is derived from an EMBL/GenBank/DDBJ whole genome shotgun (WGS) entry which is preliminary data.</text>
</comment>
<dbReference type="EMBL" id="FWXZ01000007">
    <property type="protein sequence ID" value="SMC83199.1"/>
    <property type="molecule type" value="Genomic_DNA"/>
</dbReference>
<name>A0AC61PPF5_9FIRM</name>
<sequence length="171" mass="19367">MKGNMFTYCLFCETNKTGYISRAVSEMTGCRALCPKQIQHTWAKGGGTRDRVNDLMPGYVFLYYEDKADISLLHSVQGVIRCLSSTAGEYELTGPDEQFAMMLLEKDGVIGKTPVYREGQMIRMTGGAFSGVTARILKVERRLSRMQIEIPFARQLVKTWVEYEIVEPESK</sequence>
<keyword evidence="2" id="KW-1185">Reference proteome</keyword>
<protein>
    <submittedName>
        <fullName evidence="1">Transcription antitermination factor NusG</fullName>
    </submittedName>
</protein>
<accession>A0AC61PPF5</accession>
<reference evidence="1" key="1">
    <citation type="submission" date="2017-04" db="EMBL/GenBank/DDBJ databases">
        <authorList>
            <person name="Varghese N."/>
            <person name="Submissions S."/>
        </authorList>
    </citation>
    <scope>NUCLEOTIDE SEQUENCE</scope>
    <source>
        <strain evidence="1">WTE2008</strain>
    </source>
</reference>
<gene>
    <name evidence="1" type="ORF">SAMN06297397_2788</name>
</gene>
<evidence type="ECO:0000313" key="1">
    <source>
        <dbReference type="EMBL" id="SMC83199.1"/>
    </source>
</evidence>
<organism evidence="1 2">
    <name type="scientific">Aristaeella lactis</name>
    <dbReference type="NCBI Taxonomy" id="3046383"/>
    <lineage>
        <taxon>Bacteria</taxon>
        <taxon>Bacillati</taxon>
        <taxon>Bacillota</taxon>
        <taxon>Clostridia</taxon>
        <taxon>Eubacteriales</taxon>
        <taxon>Aristaeellaceae</taxon>
        <taxon>Aristaeella</taxon>
    </lineage>
</organism>